<dbReference type="EMBL" id="VDMP01000027">
    <property type="protein sequence ID" value="TNM36360.1"/>
    <property type="molecule type" value="Genomic_DNA"/>
</dbReference>
<accession>A0A5C4VKF7</accession>
<dbReference type="AlphaFoldDB" id="A0A5C4VKF7"/>
<dbReference type="GO" id="GO:0016878">
    <property type="term" value="F:acid-thiol ligase activity"/>
    <property type="evidence" value="ECO:0007669"/>
    <property type="project" value="UniProtKB-ARBA"/>
</dbReference>
<dbReference type="InterPro" id="IPR045851">
    <property type="entry name" value="AMP-bd_C_sf"/>
</dbReference>
<gene>
    <name evidence="3" type="ORF">FHP29_19605</name>
</gene>
<dbReference type="PROSITE" id="PS00455">
    <property type="entry name" value="AMP_BINDING"/>
    <property type="match status" value="1"/>
</dbReference>
<evidence type="ECO:0000259" key="1">
    <source>
        <dbReference type="Pfam" id="PF00501"/>
    </source>
</evidence>
<dbReference type="InterPro" id="IPR042099">
    <property type="entry name" value="ANL_N_sf"/>
</dbReference>
<organism evidence="3 4">
    <name type="scientific">Nocardioides albidus</name>
    <dbReference type="NCBI Taxonomy" id="1517589"/>
    <lineage>
        <taxon>Bacteria</taxon>
        <taxon>Bacillati</taxon>
        <taxon>Actinomycetota</taxon>
        <taxon>Actinomycetes</taxon>
        <taxon>Propionibacteriales</taxon>
        <taxon>Nocardioidaceae</taxon>
        <taxon>Nocardioides</taxon>
    </lineage>
</organism>
<evidence type="ECO:0000259" key="2">
    <source>
        <dbReference type="Pfam" id="PF13193"/>
    </source>
</evidence>
<comment type="caution">
    <text evidence="3">The sequence shown here is derived from an EMBL/GenBank/DDBJ whole genome shotgun (WGS) entry which is preliminary data.</text>
</comment>
<reference evidence="3 4" key="1">
    <citation type="journal article" date="2016" name="Int. J. Syst. Evol. Microbiol.">
        <title>Nocardioides albidus sp. nov., an actinobacterium isolated from garden soil.</title>
        <authorList>
            <person name="Singh H."/>
            <person name="Du J."/>
            <person name="Trinh H."/>
            <person name="Won K."/>
            <person name="Yang J.E."/>
            <person name="Yin C."/>
            <person name="Kook M."/>
            <person name="Yi T.H."/>
        </authorList>
    </citation>
    <scope>NUCLEOTIDE SEQUENCE [LARGE SCALE GENOMIC DNA]</scope>
    <source>
        <strain evidence="3 4">CCTCC AB 2015297</strain>
    </source>
</reference>
<evidence type="ECO:0000313" key="4">
    <source>
        <dbReference type="Proteomes" id="UP000313231"/>
    </source>
</evidence>
<protein>
    <submittedName>
        <fullName evidence="3">ATP-dependent acyl-CoA ligase</fullName>
    </submittedName>
</protein>
<feature type="domain" description="AMP-dependent synthetase/ligase" evidence="1">
    <location>
        <begin position="25"/>
        <end position="404"/>
    </location>
</feature>
<dbReference type="Gene3D" id="3.30.300.30">
    <property type="match status" value="1"/>
</dbReference>
<sequence>MTYDDPRALVGLLESDFATAVDALDHHAVHRAGHVAIHYGETGEDVTYLQFAERTDRIAGNLRSLGVAPGDRVSVLTTAPLAATLLMYGIWKAGAVYAPVNFQYAGDLLAYQLADTGPRMLVVDAALRPTVDAIADRLPDIATVVIDGSADDGTTFEDLLAPAARPDHQVGYDDAANVIYTSGTTGPSKGVVQSHRWINGYTWVGRRAMNQDDVVYNDLPLYHVGGAHFNVAKALWVGATVSLWNRFSPQDFWRRVTTTGCTTAVLLDVMTPWLLKAEPRDDDRRNPLKLVHMQPLPAEHHEFARRFGIDFTTSGFGQSESGASLMTLIEQTAEGEGTPADLYRGKSHAELRQGFLDHGLLVVDGADALPHGIMGRPAPFVDVAVLDEHDMPCAPGQVGELAMRPKVPDLLFAEYLAKPAATVKAWRNLWFHTGDAAMIDDNGLFVYVDRLGDRIRVRGENISSFHVEELLAKHPAVQLAAVVAVAGAEGDEDDIAAFVEIAPGAAFDEQELRRHCEQVMPKFMRPRHLVAVDQIPRTPTNKIEKYKLRQHLLEGSTS</sequence>
<dbReference type="InterPro" id="IPR025110">
    <property type="entry name" value="AMP-bd_C"/>
</dbReference>
<keyword evidence="3" id="KW-0436">Ligase</keyword>
<keyword evidence="4" id="KW-1185">Reference proteome</keyword>
<feature type="domain" description="AMP-binding enzyme C-terminal" evidence="2">
    <location>
        <begin position="467"/>
        <end position="542"/>
    </location>
</feature>
<dbReference type="InterPro" id="IPR000873">
    <property type="entry name" value="AMP-dep_synth/lig_dom"/>
</dbReference>
<dbReference type="RefSeq" id="WP_139624546.1">
    <property type="nucleotide sequence ID" value="NZ_VDMP01000027.1"/>
</dbReference>
<dbReference type="OrthoDB" id="9803968at2"/>
<dbReference type="Pfam" id="PF13193">
    <property type="entry name" value="AMP-binding_C"/>
    <property type="match status" value="1"/>
</dbReference>
<dbReference type="Proteomes" id="UP000313231">
    <property type="component" value="Unassembled WGS sequence"/>
</dbReference>
<dbReference type="Gene3D" id="3.40.50.12780">
    <property type="entry name" value="N-terminal domain of ligase-like"/>
    <property type="match status" value="2"/>
</dbReference>
<dbReference type="SUPFAM" id="SSF56801">
    <property type="entry name" value="Acetyl-CoA synthetase-like"/>
    <property type="match status" value="1"/>
</dbReference>
<dbReference type="InterPro" id="IPR020845">
    <property type="entry name" value="AMP-binding_CS"/>
</dbReference>
<proteinExistence type="predicted"/>
<evidence type="ECO:0000313" key="3">
    <source>
        <dbReference type="EMBL" id="TNM36360.1"/>
    </source>
</evidence>
<dbReference type="Pfam" id="PF00501">
    <property type="entry name" value="AMP-binding"/>
    <property type="match status" value="1"/>
</dbReference>
<dbReference type="InterPro" id="IPR050237">
    <property type="entry name" value="ATP-dep_AMP-bd_enzyme"/>
</dbReference>
<name>A0A5C4VKF7_9ACTN</name>
<dbReference type="PANTHER" id="PTHR43767:SF1">
    <property type="entry name" value="NONRIBOSOMAL PEPTIDE SYNTHASE PES1 (EUROFUNG)-RELATED"/>
    <property type="match status" value="1"/>
</dbReference>
<dbReference type="PANTHER" id="PTHR43767">
    <property type="entry name" value="LONG-CHAIN-FATTY-ACID--COA LIGASE"/>
    <property type="match status" value="1"/>
</dbReference>